<dbReference type="AlphaFoldDB" id="A0A517DQD7"/>
<dbReference type="PANTHER" id="PTHR42827:SF1">
    <property type="entry name" value="IRON-SULFUR CLUSTER-BINDING PROTEIN"/>
    <property type="match status" value="1"/>
</dbReference>
<dbReference type="RefSeq" id="WP_144349169.1">
    <property type="nucleotide sequence ID" value="NZ_CP036259.1"/>
</dbReference>
<reference evidence="1 2" key="1">
    <citation type="submission" date="2019-02" db="EMBL/GenBank/DDBJ databases">
        <title>Closed genome of Sporomusa termitida DSM 4440.</title>
        <authorList>
            <person name="Poehlein A."/>
            <person name="Daniel R."/>
        </authorList>
    </citation>
    <scope>NUCLEOTIDE SEQUENCE [LARGE SCALE GENOMIC DNA]</scope>
    <source>
        <strain evidence="1 2">DSM 4440</strain>
    </source>
</reference>
<protein>
    <submittedName>
        <fullName evidence="1">Epoxyqueuosine reductase</fullName>
        <ecNumber evidence="1">1.17.99.6</ecNumber>
    </submittedName>
</protein>
<evidence type="ECO:0000313" key="1">
    <source>
        <dbReference type="EMBL" id="QDR79537.1"/>
    </source>
</evidence>
<gene>
    <name evidence="1" type="primary">queG_2</name>
    <name evidence="1" type="ORF">SPTER_08120</name>
</gene>
<evidence type="ECO:0000313" key="2">
    <source>
        <dbReference type="Proteomes" id="UP000320776"/>
    </source>
</evidence>
<dbReference type="EC" id="1.17.99.6" evidence="1"/>
<organism evidence="1 2">
    <name type="scientific">Sporomusa termitida</name>
    <dbReference type="NCBI Taxonomy" id="2377"/>
    <lineage>
        <taxon>Bacteria</taxon>
        <taxon>Bacillati</taxon>
        <taxon>Bacillota</taxon>
        <taxon>Negativicutes</taxon>
        <taxon>Selenomonadales</taxon>
        <taxon>Sporomusaceae</taxon>
        <taxon>Sporomusa</taxon>
    </lineage>
</organism>
<dbReference type="Proteomes" id="UP000320776">
    <property type="component" value="Chromosome"/>
</dbReference>
<dbReference type="OrthoDB" id="9815745at2"/>
<keyword evidence="2" id="KW-1185">Reference proteome</keyword>
<dbReference type="GO" id="GO:0052693">
    <property type="term" value="F:epoxyqueuosine reductase activity"/>
    <property type="evidence" value="ECO:0007669"/>
    <property type="project" value="UniProtKB-EC"/>
</dbReference>
<sequence>MSTINYINLTSTILKKAKEFGATLAGIANIDDLRQAPSFTVAPKMPEYNGVGAREEKLHTKSLGEVDWPKGAQSVIVIAYAHPQSQPELDYWYGRSNPIGNKRLIRIVNDLKDWLQDNYKIESVALPYHIEKGGIYLKDAAVLAGMGCVGKNNLLITPEYGSHIRLRALAINQELSSSGPIPFYPCVQCEEYCRKGCPQQAFSQKIYTFEEFGEENLPGRTGHYNRLVCNIQMKLDEERAETQITEECKQLVKVVKYCRNCEYACPIGMSCAN</sequence>
<keyword evidence="1" id="KW-0560">Oxidoreductase</keyword>
<accession>A0A517DQD7</accession>
<name>A0A517DQD7_9FIRM</name>
<proteinExistence type="predicted"/>
<dbReference type="EMBL" id="CP036259">
    <property type="protein sequence ID" value="QDR79537.1"/>
    <property type="molecule type" value="Genomic_DNA"/>
</dbReference>
<dbReference type="KEGG" id="sted:SPTER_08120"/>
<dbReference type="PANTHER" id="PTHR42827">
    <property type="entry name" value="IRON-SULFUR CLUSTER-BINDING PROTEIN-RELATED"/>
    <property type="match status" value="1"/>
</dbReference>